<reference evidence="9" key="1">
    <citation type="submission" date="2020-10" db="EMBL/GenBank/DDBJ databases">
        <authorList>
            <person name="Gilroy R."/>
        </authorList>
    </citation>
    <scope>NUCLEOTIDE SEQUENCE</scope>
    <source>
        <strain evidence="9">CHK123-3438</strain>
    </source>
</reference>
<feature type="transmembrane region" description="Helical" evidence="7">
    <location>
        <begin position="7"/>
        <end position="33"/>
    </location>
</feature>
<organism evidence="9 10">
    <name type="scientific">Candidatus Caccovicinus merdipullorum</name>
    <dbReference type="NCBI Taxonomy" id="2840724"/>
    <lineage>
        <taxon>Bacteria</taxon>
        <taxon>Bacillati</taxon>
        <taxon>Bacillota</taxon>
        <taxon>Clostridia</taxon>
        <taxon>Eubacteriales</taxon>
        <taxon>Candidatus Caccovicinus</taxon>
    </lineage>
</organism>
<feature type="transmembrane region" description="Helical" evidence="7">
    <location>
        <begin position="116"/>
        <end position="137"/>
    </location>
</feature>
<dbReference type="GO" id="GO:0005886">
    <property type="term" value="C:plasma membrane"/>
    <property type="evidence" value="ECO:0007669"/>
    <property type="project" value="UniProtKB-SubCell"/>
</dbReference>
<dbReference type="PANTHER" id="PTHR43227">
    <property type="entry name" value="BLL4140 PROTEIN"/>
    <property type="match status" value="1"/>
</dbReference>
<evidence type="ECO:0000313" key="9">
    <source>
        <dbReference type="EMBL" id="HIT41119.1"/>
    </source>
</evidence>
<evidence type="ECO:0000256" key="3">
    <source>
        <dbReference type="ARBA" id="ARBA00022475"/>
    </source>
</evidence>
<sequence length="299" mass="33902">MKKYWLIYLMMLPGLLYLIIFQFIPMYGVVIAFQDYQPFGGLEKILFDPVWVGFKHFKEFFSSYYFTRTLVNTLIINFSKLILASVASLILALMINELRNQKFKKVTQTISYLPHFLSYVIIAGIVQFVFSPVHGPVNTVLNSLGLDTIEFIGNEKYFRQIIIGTHVWSTIGWGSIVYLAALSGVSQELYESADLDGATRIQKMLHISIPSIAPIIVIMLILDLGKVLDQGYELILLLYSPAVYSVGDIIDTYVYREGILNVNYSYSAAVGLFKNIAALVLVLASNRFVKIFDKELGVW</sequence>
<keyword evidence="2 7" id="KW-0813">Transport</keyword>
<feature type="domain" description="ABC transmembrane type-1" evidence="8">
    <location>
        <begin position="70"/>
        <end position="285"/>
    </location>
</feature>
<feature type="transmembrane region" description="Helical" evidence="7">
    <location>
        <begin position="204"/>
        <end position="222"/>
    </location>
</feature>
<evidence type="ECO:0000259" key="8">
    <source>
        <dbReference type="PROSITE" id="PS50928"/>
    </source>
</evidence>
<evidence type="ECO:0000256" key="4">
    <source>
        <dbReference type="ARBA" id="ARBA00022692"/>
    </source>
</evidence>
<dbReference type="InterPro" id="IPR000515">
    <property type="entry name" value="MetI-like"/>
</dbReference>
<evidence type="ECO:0000256" key="7">
    <source>
        <dbReference type="RuleBase" id="RU363032"/>
    </source>
</evidence>
<comment type="caution">
    <text evidence="9">The sequence shown here is derived from an EMBL/GenBank/DDBJ whole genome shotgun (WGS) entry which is preliminary data.</text>
</comment>
<evidence type="ECO:0000256" key="1">
    <source>
        <dbReference type="ARBA" id="ARBA00004651"/>
    </source>
</evidence>
<dbReference type="Proteomes" id="UP000886860">
    <property type="component" value="Unassembled WGS sequence"/>
</dbReference>
<dbReference type="InterPro" id="IPR035906">
    <property type="entry name" value="MetI-like_sf"/>
</dbReference>
<evidence type="ECO:0000256" key="2">
    <source>
        <dbReference type="ARBA" id="ARBA00022448"/>
    </source>
</evidence>
<feature type="transmembrane region" description="Helical" evidence="7">
    <location>
        <begin position="157"/>
        <end position="183"/>
    </location>
</feature>
<evidence type="ECO:0000256" key="6">
    <source>
        <dbReference type="ARBA" id="ARBA00023136"/>
    </source>
</evidence>
<dbReference type="AlphaFoldDB" id="A0A9D1GJ57"/>
<dbReference type="PANTHER" id="PTHR43227:SF11">
    <property type="entry name" value="BLL4140 PROTEIN"/>
    <property type="match status" value="1"/>
</dbReference>
<dbReference type="InterPro" id="IPR050809">
    <property type="entry name" value="UgpAE/MalFG_permease"/>
</dbReference>
<dbReference type="PROSITE" id="PS50928">
    <property type="entry name" value="ABC_TM1"/>
    <property type="match status" value="1"/>
</dbReference>
<comment type="subcellular location">
    <subcellularLocation>
        <location evidence="1 7">Cell membrane</location>
        <topology evidence="1 7">Multi-pass membrane protein</topology>
    </subcellularLocation>
</comment>
<reference evidence="9" key="2">
    <citation type="journal article" date="2021" name="PeerJ">
        <title>Extensive microbial diversity within the chicken gut microbiome revealed by metagenomics and culture.</title>
        <authorList>
            <person name="Gilroy R."/>
            <person name="Ravi A."/>
            <person name="Getino M."/>
            <person name="Pursley I."/>
            <person name="Horton D.L."/>
            <person name="Alikhan N.F."/>
            <person name="Baker D."/>
            <person name="Gharbi K."/>
            <person name="Hall N."/>
            <person name="Watson M."/>
            <person name="Adriaenssens E.M."/>
            <person name="Foster-Nyarko E."/>
            <person name="Jarju S."/>
            <person name="Secka A."/>
            <person name="Antonio M."/>
            <person name="Oren A."/>
            <person name="Chaudhuri R.R."/>
            <person name="La Ragione R."/>
            <person name="Hildebrand F."/>
            <person name="Pallen M.J."/>
        </authorList>
    </citation>
    <scope>NUCLEOTIDE SEQUENCE</scope>
    <source>
        <strain evidence="9">CHK123-3438</strain>
    </source>
</reference>
<keyword evidence="4 7" id="KW-0812">Transmembrane</keyword>
<keyword evidence="6 7" id="KW-0472">Membrane</keyword>
<feature type="transmembrane region" description="Helical" evidence="7">
    <location>
        <begin position="74"/>
        <end position="95"/>
    </location>
</feature>
<protein>
    <submittedName>
        <fullName evidence="9">Sugar ABC transporter permease</fullName>
    </submittedName>
</protein>
<dbReference type="GO" id="GO:0055085">
    <property type="term" value="P:transmembrane transport"/>
    <property type="evidence" value="ECO:0007669"/>
    <property type="project" value="InterPro"/>
</dbReference>
<comment type="similarity">
    <text evidence="7">Belongs to the binding-protein-dependent transport system permease family.</text>
</comment>
<dbReference type="EMBL" id="DVKS01000055">
    <property type="protein sequence ID" value="HIT41119.1"/>
    <property type="molecule type" value="Genomic_DNA"/>
</dbReference>
<keyword evidence="3" id="KW-1003">Cell membrane</keyword>
<feature type="transmembrane region" description="Helical" evidence="7">
    <location>
        <begin position="264"/>
        <end position="284"/>
    </location>
</feature>
<dbReference type="Gene3D" id="1.10.3720.10">
    <property type="entry name" value="MetI-like"/>
    <property type="match status" value="1"/>
</dbReference>
<dbReference type="SUPFAM" id="SSF161098">
    <property type="entry name" value="MetI-like"/>
    <property type="match status" value="1"/>
</dbReference>
<evidence type="ECO:0000313" key="10">
    <source>
        <dbReference type="Proteomes" id="UP000886860"/>
    </source>
</evidence>
<accession>A0A9D1GJ57</accession>
<evidence type="ECO:0000256" key="5">
    <source>
        <dbReference type="ARBA" id="ARBA00022989"/>
    </source>
</evidence>
<dbReference type="Pfam" id="PF00528">
    <property type="entry name" value="BPD_transp_1"/>
    <property type="match status" value="1"/>
</dbReference>
<name>A0A9D1GJ57_9FIRM</name>
<proteinExistence type="inferred from homology"/>
<keyword evidence="5 7" id="KW-1133">Transmembrane helix</keyword>
<gene>
    <name evidence="9" type="ORF">IAB60_03290</name>
</gene>